<dbReference type="Pfam" id="PF00753">
    <property type="entry name" value="Lactamase_B"/>
    <property type="match status" value="1"/>
</dbReference>
<dbReference type="NCBIfam" id="TIGR00361">
    <property type="entry name" value="ComEC_Rec2"/>
    <property type="match status" value="1"/>
</dbReference>
<evidence type="ECO:0000313" key="12">
    <source>
        <dbReference type="Proteomes" id="UP000193834"/>
    </source>
</evidence>
<dbReference type="PANTHER" id="PTHR30619:SF1">
    <property type="entry name" value="RECOMBINATION PROTEIN 2"/>
    <property type="match status" value="1"/>
</dbReference>
<dbReference type="InterPro" id="IPR001279">
    <property type="entry name" value="Metallo-B-lactamas"/>
</dbReference>
<evidence type="ECO:0000256" key="1">
    <source>
        <dbReference type="ARBA" id="ARBA00004651"/>
    </source>
</evidence>
<evidence type="ECO:0000259" key="10">
    <source>
        <dbReference type="SMART" id="SM00849"/>
    </source>
</evidence>
<dbReference type="Gene3D" id="3.60.15.10">
    <property type="entry name" value="Ribonuclease Z/Hydroxyacylglutathione hydrolase-like"/>
    <property type="match status" value="1"/>
</dbReference>
<dbReference type="SMART" id="SM00849">
    <property type="entry name" value="Lactamase_B"/>
    <property type="match status" value="1"/>
</dbReference>
<comment type="catalytic activity">
    <reaction evidence="6">
        <text>3',5'-cyclic CMP + H2O = CMP + H(+)</text>
        <dbReference type="Rhea" id="RHEA:72675"/>
        <dbReference type="ChEBI" id="CHEBI:15377"/>
        <dbReference type="ChEBI" id="CHEBI:15378"/>
        <dbReference type="ChEBI" id="CHEBI:58003"/>
        <dbReference type="ChEBI" id="CHEBI:60377"/>
    </reaction>
    <physiologicalReaction direction="left-to-right" evidence="6">
        <dbReference type="Rhea" id="RHEA:72676"/>
    </physiologicalReaction>
</comment>
<evidence type="ECO:0000256" key="3">
    <source>
        <dbReference type="ARBA" id="ARBA00022692"/>
    </source>
</evidence>
<feature type="transmembrane region" description="Helical" evidence="9">
    <location>
        <begin position="303"/>
        <end position="321"/>
    </location>
</feature>
<dbReference type="GO" id="GO:0030420">
    <property type="term" value="P:establishment of competence for transformation"/>
    <property type="evidence" value="ECO:0007669"/>
    <property type="project" value="InterPro"/>
</dbReference>
<sequence length="863" mass="95926">MLMRRPIAACAVLWIIGIHLAVSYKGVMAWGMIACIMAMLGVLFYTKKLSLLLLLLYAASVILSYGYFFWYDSNQSSAFQSTGLSASQYIDNTGESSFVGQAEGWIDSPVEVDGDRVQFELRTISWTDSKGEVAEFRGERLLVQVKLKQKKEVEQASQWARGQRVNVQGELELPGTSSNFGAFDYREYLRYKHMYWLLKGEGGQAVSFLSDSSAWSLTGFMGSIEAWREKAASIYDQLLPKDQSTYLQGLVLGMRSDLDVQIEHSFSELGLTHVLAISGLHVAVFVGSCLFVFRLLRLTRETSLVIVMILIPLYVVFTGASPSVVRAGMMSVLALIGLRQGWIKDGLHLLAGALLAMLFFEPYYAMNVSFQLSFTVTAGLIIGVPLLQKLWPVNWPGWLRSSLSVSITAQLVSFPLTIYYFNQISLLSLLANLVFVPFISGVVLPLGTLTLLVSIAWYKAALPLAWLLKQCNDLTFTLIHGLSRFEQATLIFATPPLWWIAAYYGLLLTILFSLHKLRTRSGRHSSSTEDTVPLEAFQRVSRSTSKVQRLGLSGAILAFTFTLYIGYTYGPPAHTTLSVLDIGQGDSLLLHTSSGRAILIDGGGTISFERKGDEWKRRRKPYEVGASRIVPLLKQRGIRQLDAVVLTHGDADHAGGLQAVIEQIGADRLIMNGTWKTSSTLTRLYQAALDRGIPIIGWNANDQWEIDDTAKLTVMYPSKHELPLPVEKDQNDASLVLMLTMMKGKASGTVLLTGDIGMPQEREIVSLLESTDVDIPHFIDVLKVAHHGSKTSTSKQWMDHFKPRISVISVGKNNRYGHPSEVTLQTLKEAGSQVWRTDHHGEIQLSMDSQGLKLRAKHDRMTQ</sequence>
<keyword evidence="2" id="KW-1003">Cell membrane</keyword>
<dbReference type="NCBIfam" id="TIGR00360">
    <property type="entry name" value="ComEC_N-term"/>
    <property type="match status" value="1"/>
</dbReference>
<dbReference type="GO" id="GO:0005886">
    <property type="term" value="C:plasma membrane"/>
    <property type="evidence" value="ECO:0007669"/>
    <property type="project" value="UniProtKB-SubCell"/>
</dbReference>
<dbReference type="InterPro" id="IPR035681">
    <property type="entry name" value="ComA-like_MBL"/>
</dbReference>
<dbReference type="RefSeq" id="WP_085492585.1">
    <property type="nucleotide sequence ID" value="NZ_FXAZ01000001.1"/>
</dbReference>
<evidence type="ECO:0000256" key="9">
    <source>
        <dbReference type="SAM" id="Phobius"/>
    </source>
</evidence>
<keyword evidence="5 9" id="KW-0472">Membrane</keyword>
<dbReference type="InterPro" id="IPR004477">
    <property type="entry name" value="ComEC_N"/>
</dbReference>
<evidence type="ECO:0000256" key="8">
    <source>
        <dbReference type="ARBA" id="ARBA00048505"/>
    </source>
</evidence>
<dbReference type="Proteomes" id="UP000193834">
    <property type="component" value="Unassembled WGS sequence"/>
</dbReference>
<comment type="function">
    <text evidence="7">Counteracts the endogenous Pycsar antiviral defense system. Phosphodiesterase that enables metal-dependent hydrolysis of host cyclic nucleotide Pycsar defense signals such as cCMP and cUMP.</text>
</comment>
<dbReference type="Pfam" id="PF13567">
    <property type="entry name" value="DUF4131"/>
    <property type="match status" value="1"/>
</dbReference>
<comment type="catalytic activity">
    <reaction evidence="8">
        <text>3',5'-cyclic UMP + H2O = UMP + H(+)</text>
        <dbReference type="Rhea" id="RHEA:70575"/>
        <dbReference type="ChEBI" id="CHEBI:15377"/>
        <dbReference type="ChEBI" id="CHEBI:15378"/>
        <dbReference type="ChEBI" id="CHEBI:57865"/>
        <dbReference type="ChEBI" id="CHEBI:184387"/>
    </reaction>
    <physiologicalReaction direction="left-to-right" evidence="8">
        <dbReference type="Rhea" id="RHEA:70576"/>
    </physiologicalReaction>
</comment>
<feature type="transmembrane region" description="Helical" evidence="9">
    <location>
        <begin position="28"/>
        <end position="45"/>
    </location>
</feature>
<dbReference type="OrthoDB" id="9761531at2"/>
<feature type="transmembrane region" description="Helical" evidence="9">
    <location>
        <begin position="372"/>
        <end position="391"/>
    </location>
</feature>
<dbReference type="PANTHER" id="PTHR30619">
    <property type="entry name" value="DNA INTERNALIZATION/COMPETENCE PROTEIN COMEC/REC2"/>
    <property type="match status" value="1"/>
</dbReference>
<dbReference type="InterPro" id="IPR025405">
    <property type="entry name" value="DUF4131"/>
</dbReference>
<feature type="transmembrane region" description="Helical" evidence="9">
    <location>
        <begin position="550"/>
        <end position="570"/>
    </location>
</feature>
<evidence type="ECO:0000256" key="5">
    <source>
        <dbReference type="ARBA" id="ARBA00023136"/>
    </source>
</evidence>
<evidence type="ECO:0000313" key="11">
    <source>
        <dbReference type="EMBL" id="SMG11991.1"/>
    </source>
</evidence>
<dbReference type="Pfam" id="PF03772">
    <property type="entry name" value="Competence"/>
    <property type="match status" value="1"/>
</dbReference>
<evidence type="ECO:0000256" key="7">
    <source>
        <dbReference type="ARBA" id="ARBA00034301"/>
    </source>
</evidence>
<feature type="transmembrane region" description="Helical" evidence="9">
    <location>
        <begin position="7"/>
        <end position="22"/>
    </location>
</feature>
<keyword evidence="4 9" id="KW-1133">Transmembrane helix</keyword>
<keyword evidence="12" id="KW-1185">Reference proteome</keyword>
<feature type="domain" description="Metallo-beta-lactamase" evidence="10">
    <location>
        <begin position="584"/>
        <end position="786"/>
    </location>
</feature>
<protein>
    <submittedName>
        <fullName evidence="11">Competence protein ComEC</fullName>
    </submittedName>
</protein>
<organism evidence="11 12">
    <name type="scientific">Paenibacillus aquistagni</name>
    <dbReference type="NCBI Taxonomy" id="1852522"/>
    <lineage>
        <taxon>Bacteria</taxon>
        <taxon>Bacillati</taxon>
        <taxon>Bacillota</taxon>
        <taxon>Bacilli</taxon>
        <taxon>Bacillales</taxon>
        <taxon>Paenibacillaceae</taxon>
        <taxon>Paenibacillus</taxon>
    </lineage>
</organism>
<reference evidence="11 12" key="1">
    <citation type="submission" date="2017-04" db="EMBL/GenBank/DDBJ databases">
        <authorList>
            <person name="Afonso C.L."/>
            <person name="Miller P.J."/>
            <person name="Scott M.A."/>
            <person name="Spackman E."/>
            <person name="Goraichik I."/>
            <person name="Dimitrov K.M."/>
            <person name="Suarez D.L."/>
            <person name="Swayne D.E."/>
        </authorList>
    </citation>
    <scope>NUCLEOTIDE SEQUENCE [LARGE SCALE GENOMIC DNA]</scope>
    <source>
        <strain evidence="11 12">11</strain>
    </source>
</reference>
<name>A0A1X7IBI9_9BACL</name>
<feature type="transmembrane region" description="Helical" evidence="9">
    <location>
        <begin position="52"/>
        <end position="71"/>
    </location>
</feature>
<gene>
    <name evidence="11" type="ORF">SAMN06295960_0302</name>
</gene>
<dbReference type="SUPFAM" id="SSF56281">
    <property type="entry name" value="Metallo-hydrolase/oxidoreductase"/>
    <property type="match status" value="1"/>
</dbReference>
<evidence type="ECO:0000256" key="2">
    <source>
        <dbReference type="ARBA" id="ARBA00022475"/>
    </source>
</evidence>
<proteinExistence type="predicted"/>
<dbReference type="InterPro" id="IPR036866">
    <property type="entry name" value="RibonucZ/Hydroxyglut_hydro"/>
</dbReference>
<dbReference type="EMBL" id="FXAZ01000001">
    <property type="protein sequence ID" value="SMG11991.1"/>
    <property type="molecule type" value="Genomic_DNA"/>
</dbReference>
<feature type="transmembrane region" description="Helical" evidence="9">
    <location>
        <begin position="497"/>
        <end position="514"/>
    </location>
</feature>
<dbReference type="InterPro" id="IPR004797">
    <property type="entry name" value="Competence_ComEC/Rec2"/>
</dbReference>
<keyword evidence="3 9" id="KW-0812">Transmembrane</keyword>
<dbReference type="CDD" id="cd07731">
    <property type="entry name" value="ComA-like_MBL-fold"/>
    <property type="match status" value="1"/>
</dbReference>
<feature type="transmembrane region" description="Helical" evidence="9">
    <location>
        <begin position="341"/>
        <end position="360"/>
    </location>
</feature>
<evidence type="ECO:0000256" key="6">
    <source>
        <dbReference type="ARBA" id="ARBA00034221"/>
    </source>
</evidence>
<comment type="subcellular location">
    <subcellularLocation>
        <location evidence="1">Cell membrane</location>
        <topology evidence="1">Multi-pass membrane protein</topology>
    </subcellularLocation>
</comment>
<dbReference type="AlphaFoldDB" id="A0A1X7IBI9"/>
<accession>A0A1X7IBI9</accession>
<feature type="transmembrane region" description="Helical" evidence="9">
    <location>
        <begin position="433"/>
        <end position="458"/>
    </location>
</feature>
<feature type="transmembrane region" description="Helical" evidence="9">
    <location>
        <begin position="274"/>
        <end position="296"/>
    </location>
</feature>
<dbReference type="InterPro" id="IPR052159">
    <property type="entry name" value="Competence_DNA_uptake"/>
</dbReference>
<dbReference type="STRING" id="1852522.SAMN06295960_0302"/>
<evidence type="ECO:0000256" key="4">
    <source>
        <dbReference type="ARBA" id="ARBA00022989"/>
    </source>
</evidence>
<feature type="transmembrane region" description="Helical" evidence="9">
    <location>
        <begin position="403"/>
        <end position="421"/>
    </location>
</feature>